<proteinExistence type="predicted"/>
<sequence length="209" mass="24992">MSDRTKKYWLDRDDDSNTQRRKKQRFDRCRIRNLNFELEMLDRRKSYQILFITLVVKKYLRDDVNFETMQILRRKLFQRIKDATRGILSEIHGLIWRQESGGNGDENHHLHLVVFVSASRRDHVTACDELGEYWVAFTRGWGDYDNGNRYAHSYKNKWGVAVGYLHRDDEEKRESLRKVIGLYMSKVTQAPLDRDEDDKLSGRRKFGAD</sequence>
<dbReference type="RefSeq" id="WP_143040636.1">
    <property type="nucleotide sequence ID" value="NZ_FNSR01000001.1"/>
</dbReference>
<accession>A0A1H7GVP1</accession>
<dbReference type="EMBL" id="FOAJ01000002">
    <property type="protein sequence ID" value="SEK42069.1"/>
    <property type="molecule type" value="Genomic_DNA"/>
</dbReference>
<keyword evidence="2" id="KW-1185">Reference proteome</keyword>
<protein>
    <recommendedName>
        <fullName evidence="3">Inovirus Gp2 family protein</fullName>
    </recommendedName>
</protein>
<evidence type="ECO:0000313" key="2">
    <source>
        <dbReference type="Proteomes" id="UP000199120"/>
    </source>
</evidence>
<evidence type="ECO:0000313" key="1">
    <source>
        <dbReference type="EMBL" id="SEK42069.1"/>
    </source>
</evidence>
<gene>
    <name evidence="1" type="ORF">SAMN05192542_10224</name>
</gene>
<dbReference type="OrthoDB" id="8592743at2"/>
<evidence type="ECO:0008006" key="3">
    <source>
        <dbReference type="Google" id="ProtNLM"/>
    </source>
</evidence>
<name>A0A1H7GVP1_9BURK</name>
<reference evidence="2" key="1">
    <citation type="submission" date="2016-10" db="EMBL/GenBank/DDBJ databases">
        <authorList>
            <person name="Varghese N."/>
            <person name="Submissions S."/>
        </authorList>
    </citation>
    <scope>NUCLEOTIDE SEQUENCE [LARGE SCALE GENOMIC DNA]</scope>
    <source>
        <strain evidence="2">LMG 26416</strain>
    </source>
</reference>
<organism evidence="1 2">
    <name type="scientific">Paraburkholderia caballeronis</name>
    <dbReference type="NCBI Taxonomy" id="416943"/>
    <lineage>
        <taxon>Bacteria</taxon>
        <taxon>Pseudomonadati</taxon>
        <taxon>Pseudomonadota</taxon>
        <taxon>Betaproteobacteria</taxon>
        <taxon>Burkholderiales</taxon>
        <taxon>Burkholderiaceae</taxon>
        <taxon>Paraburkholderia</taxon>
    </lineage>
</organism>
<dbReference type="AlphaFoldDB" id="A0A1H7GVP1"/>
<dbReference type="Proteomes" id="UP000199120">
    <property type="component" value="Unassembled WGS sequence"/>
</dbReference>